<protein>
    <submittedName>
        <fullName evidence="1">Uncharacterized protein</fullName>
    </submittedName>
</protein>
<proteinExistence type="predicted"/>
<name>A0ACB0L9L4_TRIPR</name>
<sequence length="967" mass="107564">MIIAALHFFESSTNTFHFECGMMTPTLLDVAAITGLSPLGDTYDPCKASDTIKFDFRNKSYSKYIVENRKTSDEVSDEEHVAFLTLWLSQYVFCTQSLQVAKKFIPMAIQLHECQQFNFARLVLGCLYESMRDACEHLKRTGDGSTFLGAGPFWLLQLWLTATFHAELDLFLPEPYYEESRTRQIEGTRLARMVPRERGLGYDVAFQQYFNAFLSLKKFKPSFAPFVDRPLGPPWFTHRFPSPPEFETPSYELTSFDFAPSHACTREFFTWWSRHYEGRLVDKTALLTAISNGFDSSILNKIKSKLNARGSKSKAGSSNSSKPLPPPPKVELKVGLCLFCDFSHFCRVSILTLICPFQIASRKRSHSTETPSVSKKQRPIPATCSSAPDKDIPVLSTIPEQTDAATIQDLPHNAEPITDEKKKKKKKKKEHQPNQEGTPEHKSSEIEAQPDTLASPEDPPLEQSERKKKKKKKHRKSPAAATVVEASVIAKETTSQPEASATPQAQVGHFYFLLLLQPLTVLLILSWFHLFQPKSSAQVIPQDEPAPSKAAEGMVEGPSGTHPASVAEKPSSPQPVETAVLTETSSPPKAPGSPHHAFEDDTLKPSNEEDQLDQGLPQQSPLTDPAQVLAENDPPTNFQVDPAANLSNEQRPTVDGEHSTTNQPQPSGSNHESSSPSADLFDSDDGNSCIGDSLGEEGTSVSKPPPTVVLPAELAKELRDLTPADALNKLLSSHGASSSAVGNTEDKEDALAQEQFEHEIRFRREILNGDMLGLLEHDSSIYYNIKALFRKLQNPRTDEAMFLLVTQAETFLEQFVSQSQLLTRTSSLLTSLLATQQHHFEQANNCNAEVTTIKAASDEALEQLVACENNIAQWQSEIEALKEKVRQEEAKMEKLAAVAIEAQKVKLDELAREGIQHYSDGLAVQKRVEHLASDKNMLQRKLVSIRTQYYQFQAANRKPPSPSQQQP</sequence>
<organism evidence="1 2">
    <name type="scientific">Trifolium pratense</name>
    <name type="common">Red clover</name>
    <dbReference type="NCBI Taxonomy" id="57577"/>
    <lineage>
        <taxon>Eukaryota</taxon>
        <taxon>Viridiplantae</taxon>
        <taxon>Streptophyta</taxon>
        <taxon>Embryophyta</taxon>
        <taxon>Tracheophyta</taxon>
        <taxon>Spermatophyta</taxon>
        <taxon>Magnoliopsida</taxon>
        <taxon>eudicotyledons</taxon>
        <taxon>Gunneridae</taxon>
        <taxon>Pentapetalae</taxon>
        <taxon>rosids</taxon>
        <taxon>fabids</taxon>
        <taxon>Fabales</taxon>
        <taxon>Fabaceae</taxon>
        <taxon>Papilionoideae</taxon>
        <taxon>50 kb inversion clade</taxon>
        <taxon>NPAAA clade</taxon>
        <taxon>Hologalegina</taxon>
        <taxon>IRL clade</taxon>
        <taxon>Trifolieae</taxon>
        <taxon>Trifolium</taxon>
    </lineage>
</organism>
<evidence type="ECO:0000313" key="1">
    <source>
        <dbReference type="EMBL" id="CAJ2665318.1"/>
    </source>
</evidence>
<comment type="caution">
    <text evidence="1">The sequence shown here is derived from an EMBL/GenBank/DDBJ whole genome shotgun (WGS) entry which is preliminary data.</text>
</comment>
<dbReference type="EMBL" id="CASHSV030000513">
    <property type="protein sequence ID" value="CAJ2665318.1"/>
    <property type="molecule type" value="Genomic_DNA"/>
</dbReference>
<dbReference type="Proteomes" id="UP001177021">
    <property type="component" value="Unassembled WGS sequence"/>
</dbReference>
<gene>
    <name evidence="1" type="ORF">MILVUS5_LOCUS30320</name>
</gene>
<accession>A0ACB0L9L4</accession>
<evidence type="ECO:0000313" key="2">
    <source>
        <dbReference type="Proteomes" id="UP001177021"/>
    </source>
</evidence>
<reference evidence="1" key="1">
    <citation type="submission" date="2023-10" db="EMBL/GenBank/DDBJ databases">
        <authorList>
            <person name="Rodriguez Cubillos JULIANA M."/>
            <person name="De Vega J."/>
        </authorList>
    </citation>
    <scope>NUCLEOTIDE SEQUENCE</scope>
</reference>
<keyword evidence="2" id="KW-1185">Reference proteome</keyword>